<dbReference type="GeneID" id="109466894"/>
<feature type="compositionally biased region" description="Low complexity" evidence="2">
    <location>
        <begin position="8"/>
        <end position="18"/>
    </location>
</feature>
<dbReference type="Gene3D" id="3.30.70.1820">
    <property type="entry name" value="L1 transposable element, RRM domain"/>
    <property type="match status" value="1"/>
</dbReference>
<sequence>MGKRNRTSGSSASAEESSPTQRNPPPTKTPKMASTEKTATVSLSSLSPELQNLASVILEQTKKQQEAVGDRLSSQIQCLDVKVDGLSSEVNVLRERVRELEKTAEFYSGELDTLRDALREEQRERVRAVLLTERYSMKPDVIVRGLPFNKEEDSARVLSRFLAEELHLPAADAMPTAAVHRLSRPTTSRPNPPCSLRFVNFQDRDKVLSAGRRLRGNSRGLAVYEHLPHPYRRRDRSL</sequence>
<dbReference type="AlphaFoldDB" id="A0A6P4YDY7"/>
<name>A0A6P4YDY7_BRABE</name>
<evidence type="ECO:0000256" key="2">
    <source>
        <dbReference type="SAM" id="MobiDB-lite"/>
    </source>
</evidence>
<protein>
    <submittedName>
        <fullName evidence="4">Uncharacterized protein LOC109466894</fullName>
    </submittedName>
</protein>
<dbReference type="RefSeq" id="XP_019620319.1">
    <property type="nucleotide sequence ID" value="XM_019764760.1"/>
</dbReference>
<organism evidence="3 4">
    <name type="scientific">Branchiostoma belcheri</name>
    <name type="common">Amphioxus</name>
    <dbReference type="NCBI Taxonomy" id="7741"/>
    <lineage>
        <taxon>Eukaryota</taxon>
        <taxon>Metazoa</taxon>
        <taxon>Chordata</taxon>
        <taxon>Cephalochordata</taxon>
        <taxon>Leptocardii</taxon>
        <taxon>Amphioxiformes</taxon>
        <taxon>Branchiostomatidae</taxon>
        <taxon>Branchiostoma</taxon>
    </lineage>
</organism>
<dbReference type="OrthoDB" id="10029786at2759"/>
<proteinExistence type="predicted"/>
<gene>
    <name evidence="4" type="primary">LOC109466894</name>
</gene>
<reference evidence="4" key="1">
    <citation type="submission" date="2025-08" db="UniProtKB">
        <authorList>
            <consortium name="RefSeq"/>
        </authorList>
    </citation>
    <scope>IDENTIFICATION</scope>
    <source>
        <tissue evidence="4">Gonad</tissue>
    </source>
</reference>
<evidence type="ECO:0000313" key="3">
    <source>
        <dbReference type="Proteomes" id="UP000515135"/>
    </source>
</evidence>
<feature type="region of interest" description="Disordered" evidence="2">
    <location>
        <begin position="1"/>
        <end position="45"/>
    </location>
</feature>
<feature type="coiled-coil region" evidence="1">
    <location>
        <begin position="83"/>
        <end position="124"/>
    </location>
</feature>
<dbReference type="KEGG" id="bbel:109466894"/>
<feature type="compositionally biased region" description="Polar residues" evidence="2">
    <location>
        <begin position="35"/>
        <end position="45"/>
    </location>
</feature>
<dbReference type="Proteomes" id="UP000515135">
    <property type="component" value="Unplaced"/>
</dbReference>
<keyword evidence="1" id="KW-0175">Coiled coil</keyword>
<accession>A0A6P4YDY7</accession>
<keyword evidence="3" id="KW-1185">Reference proteome</keyword>
<evidence type="ECO:0000256" key="1">
    <source>
        <dbReference type="SAM" id="Coils"/>
    </source>
</evidence>
<evidence type="ECO:0000313" key="4">
    <source>
        <dbReference type="RefSeq" id="XP_019620319.1"/>
    </source>
</evidence>